<dbReference type="STRING" id="1255658.FM114_02070"/>
<reference evidence="1 2" key="1">
    <citation type="submission" date="2017-02" db="EMBL/GenBank/DDBJ databases">
        <authorList>
            <person name="Peterson S.W."/>
        </authorList>
    </citation>
    <scope>NUCLEOTIDE SEQUENCE [LARGE SCALE GENOMIC DNA]</scope>
    <source>
        <strain evidence="1 2">LSP_Lj1</strain>
    </source>
</reference>
<name>A0A1R4IIR1_9ACTN</name>
<organism evidence="1 2">
    <name type="scientific">Luteococcus japonicus LSP_Lj1</name>
    <dbReference type="NCBI Taxonomy" id="1255658"/>
    <lineage>
        <taxon>Bacteria</taxon>
        <taxon>Bacillati</taxon>
        <taxon>Actinomycetota</taxon>
        <taxon>Actinomycetes</taxon>
        <taxon>Propionibacteriales</taxon>
        <taxon>Propionibacteriaceae</taxon>
        <taxon>Luteococcus</taxon>
    </lineage>
</organism>
<keyword evidence="2" id="KW-1185">Reference proteome</keyword>
<dbReference type="Proteomes" id="UP000188342">
    <property type="component" value="Unassembled WGS sequence"/>
</dbReference>
<evidence type="ECO:0000313" key="1">
    <source>
        <dbReference type="EMBL" id="SJN19609.1"/>
    </source>
</evidence>
<sequence>MLAAARDLFTAQGYDPLLAKMFGEDESIAFLGRIARIEACPPSDRDFAGEVHTMFDPWHESVRRQPTLVRTFLLDGLPPGTGRSEERRREDAAVVDAICMRLLTRHPSLDHHRARNLSYAAYSAHAVALIAVAIGNVPFDEAREQARAAVCTICDQV</sequence>
<evidence type="ECO:0000313" key="2">
    <source>
        <dbReference type="Proteomes" id="UP000188342"/>
    </source>
</evidence>
<dbReference type="AlphaFoldDB" id="A0A1R4IIR1"/>
<accession>A0A1R4IIR1</accession>
<gene>
    <name evidence="1" type="ORF">FM114_02070</name>
</gene>
<dbReference type="EMBL" id="FUKQ01000007">
    <property type="protein sequence ID" value="SJN19609.1"/>
    <property type="molecule type" value="Genomic_DNA"/>
</dbReference>
<proteinExistence type="predicted"/>
<protein>
    <submittedName>
        <fullName evidence="1">Uncharacterized protein</fullName>
    </submittedName>
</protein>